<keyword evidence="4 10" id="KW-0812">Transmembrane</keyword>
<dbReference type="AlphaFoldDB" id="A0AAW2ZH69"/>
<keyword evidence="9" id="KW-0325">Glycoprotein</keyword>
<dbReference type="Pfam" id="PF05450">
    <property type="entry name" value="Nicastrin"/>
    <property type="match status" value="1"/>
</dbReference>
<evidence type="ECO:0000256" key="3">
    <source>
        <dbReference type="ARBA" id="ARBA00015303"/>
    </source>
</evidence>
<evidence type="ECO:0000256" key="8">
    <source>
        <dbReference type="ARBA" id="ARBA00023136"/>
    </source>
</evidence>
<comment type="caution">
    <text evidence="12">The sequence shown here is derived from an EMBL/GenBank/DDBJ whole genome shotgun (WGS) entry which is preliminary data.</text>
</comment>
<dbReference type="GO" id="GO:0007219">
    <property type="term" value="P:Notch signaling pathway"/>
    <property type="evidence" value="ECO:0007669"/>
    <property type="project" value="UniProtKB-KW"/>
</dbReference>
<keyword evidence="6" id="KW-0914">Notch signaling pathway</keyword>
<evidence type="ECO:0000256" key="2">
    <source>
        <dbReference type="ARBA" id="ARBA00007717"/>
    </source>
</evidence>
<dbReference type="GO" id="GO:0016485">
    <property type="term" value="P:protein processing"/>
    <property type="evidence" value="ECO:0007669"/>
    <property type="project" value="InterPro"/>
</dbReference>
<dbReference type="Proteomes" id="UP001431209">
    <property type="component" value="Unassembled WGS sequence"/>
</dbReference>
<evidence type="ECO:0000259" key="11">
    <source>
        <dbReference type="Pfam" id="PF18266"/>
    </source>
</evidence>
<evidence type="ECO:0000256" key="7">
    <source>
        <dbReference type="ARBA" id="ARBA00022989"/>
    </source>
</evidence>
<evidence type="ECO:0000256" key="1">
    <source>
        <dbReference type="ARBA" id="ARBA00004479"/>
    </source>
</evidence>
<dbReference type="PANTHER" id="PTHR21092:SF0">
    <property type="entry name" value="NICASTRIN"/>
    <property type="match status" value="1"/>
</dbReference>
<proteinExistence type="inferred from homology"/>
<keyword evidence="8 10" id="KW-0472">Membrane</keyword>
<dbReference type="GO" id="GO:0005886">
    <property type="term" value="C:plasma membrane"/>
    <property type="evidence" value="ECO:0007669"/>
    <property type="project" value="UniProtKB-ARBA"/>
</dbReference>
<keyword evidence="5" id="KW-0732">Signal</keyword>
<name>A0AAW2ZH69_9EUKA</name>
<dbReference type="Gene3D" id="3.40.630.10">
    <property type="entry name" value="Zn peptidases"/>
    <property type="match status" value="1"/>
</dbReference>
<dbReference type="Pfam" id="PF18266">
    <property type="entry name" value="Ncstrn_small"/>
    <property type="match status" value="1"/>
</dbReference>
<evidence type="ECO:0000256" key="10">
    <source>
        <dbReference type="SAM" id="Phobius"/>
    </source>
</evidence>
<comment type="subcellular location">
    <subcellularLocation>
        <location evidence="1">Membrane</location>
        <topology evidence="1">Single-pass type I membrane protein</topology>
    </subcellularLocation>
</comment>
<evidence type="ECO:0000256" key="5">
    <source>
        <dbReference type="ARBA" id="ARBA00022729"/>
    </source>
</evidence>
<dbReference type="EMBL" id="JAOPGA020001460">
    <property type="protein sequence ID" value="KAL0488659.1"/>
    <property type="molecule type" value="Genomic_DNA"/>
</dbReference>
<organism evidence="12 13">
    <name type="scientific">Acrasis kona</name>
    <dbReference type="NCBI Taxonomy" id="1008807"/>
    <lineage>
        <taxon>Eukaryota</taxon>
        <taxon>Discoba</taxon>
        <taxon>Heterolobosea</taxon>
        <taxon>Tetramitia</taxon>
        <taxon>Eutetramitia</taxon>
        <taxon>Acrasidae</taxon>
        <taxon>Acrasis</taxon>
    </lineage>
</organism>
<evidence type="ECO:0000256" key="9">
    <source>
        <dbReference type="ARBA" id="ARBA00023180"/>
    </source>
</evidence>
<evidence type="ECO:0000313" key="13">
    <source>
        <dbReference type="Proteomes" id="UP001431209"/>
    </source>
</evidence>
<comment type="similarity">
    <text evidence="2">Belongs to the nicastrin family.</text>
</comment>
<evidence type="ECO:0000313" key="12">
    <source>
        <dbReference type="EMBL" id="KAL0488659.1"/>
    </source>
</evidence>
<dbReference type="InterPro" id="IPR041084">
    <property type="entry name" value="Ncstrn_small"/>
</dbReference>
<reference evidence="12 13" key="1">
    <citation type="submission" date="2024-03" db="EMBL/GenBank/DDBJ databases">
        <title>The Acrasis kona genome and developmental transcriptomes reveal deep origins of eukaryotic multicellular pathways.</title>
        <authorList>
            <person name="Sheikh S."/>
            <person name="Fu C.-J."/>
            <person name="Brown M.W."/>
            <person name="Baldauf S.L."/>
        </authorList>
    </citation>
    <scope>NUCLEOTIDE SEQUENCE [LARGE SCALE GENOMIC DNA]</scope>
    <source>
        <strain evidence="12 13">ATCC MYA-3509</strain>
    </source>
</reference>
<gene>
    <name evidence="12" type="ORF">AKO1_008822</name>
</gene>
<accession>A0AAW2ZH69</accession>
<protein>
    <recommendedName>
        <fullName evidence="3">Nicastrin</fullName>
    </recommendedName>
</protein>
<keyword evidence="13" id="KW-1185">Reference proteome</keyword>
<dbReference type="InterPro" id="IPR008710">
    <property type="entry name" value="Nicastrin"/>
</dbReference>
<feature type="domain" description="Nicastrin small lobe" evidence="11">
    <location>
        <begin position="11"/>
        <end position="169"/>
    </location>
</feature>
<evidence type="ECO:0000256" key="4">
    <source>
        <dbReference type="ARBA" id="ARBA00022692"/>
    </source>
</evidence>
<keyword evidence="7 10" id="KW-1133">Transmembrane helix</keyword>
<dbReference type="PANTHER" id="PTHR21092">
    <property type="entry name" value="NICASTRIN"/>
    <property type="match status" value="1"/>
</dbReference>
<sequence>MLYKHLQDTRSCVLLFSETEAFGCRGTIDTKDQGVLMIFNQATELENIRNKTCIYKDTFTLIASSDFLLSENGISTLRSISNDTTLADSIAGVLVYTNGTKPVHFSPAPTYPNKIYGLYPNSTIHWNPNGTNVLFDLFDFPIVFLNEDDSSTALSKVNSNLNCDSTQETVEFKFEMAGRDHKNASSCLSSGTCQPIGGQSVWSIMKARQEEVADEMVISSCKIDSSSFVRGDARGGSAYQSSVVVNLAVAEAISKQTQKKHFKRDLMFTFFDAETWGYSGSQNFLYDLKNFTCVVKSTEDEDICERPYKTSLAFVKNIDYKKIKYVVEVDQIGTQGDVNNIYVHYDNSLVDVNRTSEIISALGSGVIKSDAKEIPPSSLQSFHSYLPKGSFGSVLVADYDTKFKNKYYFDVNDDINNIDVDEICRVSSKLSNAIYTLVSGDTTMNLSANCTFVEIIVGCVLNSSSCEYIPNDSNVEPNHYSGVFSWDATTRRTSSIINNVMGSLTLFGEQPKDVVSCSTKLDCPSNQTCVGGTCVKSTTYFHDAISPAFYFDNDEYKWKIRNLSEFATITSQRPSIYAESNWVSVGVRSFSKNYGYYEGTVTFFGVVLTVLSGFVIAVVRTILSRINDYRSSSSFIK</sequence>
<dbReference type="SUPFAM" id="SSF53187">
    <property type="entry name" value="Zn-dependent exopeptidases"/>
    <property type="match status" value="1"/>
</dbReference>
<feature type="transmembrane region" description="Helical" evidence="10">
    <location>
        <begin position="601"/>
        <end position="623"/>
    </location>
</feature>
<evidence type="ECO:0000256" key="6">
    <source>
        <dbReference type="ARBA" id="ARBA00022976"/>
    </source>
</evidence>